<dbReference type="AlphaFoldDB" id="A0A1I8F9J3"/>
<protein>
    <submittedName>
        <fullName evidence="2">DNA primase</fullName>
    </submittedName>
</protein>
<accession>A0A1I8F9J3</accession>
<dbReference type="WBParaSite" id="maker-unitig_24384-snap-gene-0.0-mRNA-1">
    <property type="protein sequence ID" value="maker-unitig_24384-snap-gene-0.0-mRNA-1"/>
    <property type="gene ID" value="maker-unitig_24384-snap-gene-0.0"/>
</dbReference>
<evidence type="ECO:0000313" key="1">
    <source>
        <dbReference type="Proteomes" id="UP000095280"/>
    </source>
</evidence>
<proteinExistence type="predicted"/>
<name>A0A1I8F9J3_9PLAT</name>
<keyword evidence="1" id="KW-1185">Reference proteome</keyword>
<reference evidence="2" key="1">
    <citation type="submission" date="2016-11" db="UniProtKB">
        <authorList>
            <consortium name="WormBaseParasite"/>
        </authorList>
    </citation>
    <scope>IDENTIFICATION</scope>
</reference>
<sequence length="76" mass="9146">MLDILRHCEYRKCQRDDVIIWQGERGEECGYKMRQLLMQLDQEAKDKQRQLQPEAKEEEVAMFDRKVLAQLYISIG</sequence>
<organism evidence="1 2">
    <name type="scientific">Macrostomum lignano</name>
    <dbReference type="NCBI Taxonomy" id="282301"/>
    <lineage>
        <taxon>Eukaryota</taxon>
        <taxon>Metazoa</taxon>
        <taxon>Spiralia</taxon>
        <taxon>Lophotrochozoa</taxon>
        <taxon>Platyhelminthes</taxon>
        <taxon>Rhabditophora</taxon>
        <taxon>Macrostomorpha</taxon>
        <taxon>Macrostomida</taxon>
        <taxon>Macrostomidae</taxon>
        <taxon>Macrostomum</taxon>
    </lineage>
</organism>
<dbReference type="Proteomes" id="UP000095280">
    <property type="component" value="Unplaced"/>
</dbReference>
<evidence type="ECO:0000313" key="2">
    <source>
        <dbReference type="WBParaSite" id="maker-unitig_24384-snap-gene-0.0-mRNA-1"/>
    </source>
</evidence>